<dbReference type="CDD" id="cd02981">
    <property type="entry name" value="PDI_b_family"/>
    <property type="match status" value="1"/>
</dbReference>
<dbReference type="InterPro" id="IPR036249">
    <property type="entry name" value="Thioredoxin-like_sf"/>
</dbReference>
<dbReference type="PANTHER" id="PTHR18929">
    <property type="entry name" value="PROTEIN DISULFIDE ISOMERASE"/>
    <property type="match status" value="1"/>
</dbReference>
<reference evidence="4" key="3">
    <citation type="submission" date="2022-01" db="UniProtKB">
        <authorList>
            <consortium name="EnsemblPlants"/>
        </authorList>
    </citation>
    <scope>IDENTIFICATION</scope>
    <source>
        <strain evidence="4">subsp. vulgare</strain>
    </source>
</reference>
<dbReference type="GO" id="GO:0006457">
    <property type="term" value="P:protein folding"/>
    <property type="evidence" value="ECO:0000318"/>
    <property type="project" value="GO_Central"/>
</dbReference>
<keyword evidence="5" id="KW-1185">Reference proteome</keyword>
<evidence type="ECO:0000313" key="4">
    <source>
        <dbReference type="EnsemblPlants" id="HORVU.MOREX.r3.5HG0527530.1"/>
    </source>
</evidence>
<reference evidence="4" key="2">
    <citation type="submission" date="2020-10" db="EMBL/GenBank/DDBJ databases">
        <authorList>
            <person name="Scholz U."/>
            <person name="Mascher M."/>
            <person name="Fiebig A."/>
        </authorList>
    </citation>
    <scope>NUCLEOTIDE SEQUENCE [LARGE SCALE GENOMIC DNA]</scope>
    <source>
        <strain evidence="4">cv. Morex</strain>
    </source>
</reference>
<protein>
    <recommendedName>
        <fullName evidence="3">Thioredoxin domain-containing protein</fullName>
    </recommendedName>
</protein>
<dbReference type="PANTHER" id="PTHR18929:SF238">
    <property type="entry name" value="THIOREDOXIN DOMAIN-CONTAINING PROTEIN"/>
    <property type="match status" value="1"/>
</dbReference>
<comment type="similarity">
    <text evidence="1">Belongs to the protein disulfide isomerase family.</text>
</comment>
<evidence type="ECO:0000256" key="1">
    <source>
        <dbReference type="ARBA" id="ARBA00006347"/>
    </source>
</evidence>
<dbReference type="GO" id="GO:0034976">
    <property type="term" value="P:response to endoplasmic reticulum stress"/>
    <property type="evidence" value="ECO:0000318"/>
    <property type="project" value="GO_Central"/>
</dbReference>
<dbReference type="InterPro" id="IPR013766">
    <property type="entry name" value="Thioredoxin_domain"/>
</dbReference>
<evidence type="ECO:0000313" key="5">
    <source>
        <dbReference type="Proteomes" id="UP000011116"/>
    </source>
</evidence>
<dbReference type="SUPFAM" id="SSF52833">
    <property type="entry name" value="Thioredoxin-like"/>
    <property type="match status" value="2"/>
</dbReference>
<dbReference type="CDD" id="cd02961">
    <property type="entry name" value="PDI_a_family"/>
    <property type="match status" value="1"/>
</dbReference>
<dbReference type="EnsemblPlants" id="HORVU.MOREX.r3.5HG0527530.1">
    <property type="protein sequence ID" value="HORVU.MOREX.r3.5HG0527530.1"/>
    <property type="gene ID" value="HORVU.MOREX.r3.5HG0527530"/>
</dbReference>
<dbReference type="KEGG" id="hvg:123399279"/>
<dbReference type="PROSITE" id="PS51352">
    <property type="entry name" value="THIOREDOXIN_2"/>
    <property type="match status" value="1"/>
</dbReference>
<evidence type="ECO:0000256" key="2">
    <source>
        <dbReference type="SAM" id="SignalP"/>
    </source>
</evidence>
<dbReference type="AlphaFoldDB" id="A0A8I6Y4D6"/>
<keyword evidence="2" id="KW-0732">Signal</keyword>
<name>A0A8I6Y4D6_HORVV</name>
<dbReference type="GO" id="GO:0003756">
    <property type="term" value="F:protein disulfide isomerase activity"/>
    <property type="evidence" value="ECO:0000318"/>
    <property type="project" value="GO_Central"/>
</dbReference>
<dbReference type="Proteomes" id="UP000011116">
    <property type="component" value="Chromosome 5H"/>
</dbReference>
<dbReference type="SMR" id="A0A8I6Y4D6"/>
<dbReference type="Pfam" id="PF00085">
    <property type="entry name" value="Thioredoxin"/>
    <property type="match status" value="1"/>
</dbReference>
<feature type="domain" description="Thioredoxin" evidence="3">
    <location>
        <begin position="52"/>
        <end position="180"/>
    </location>
</feature>
<proteinExistence type="inferred from homology"/>
<organism evidence="4 5">
    <name type="scientific">Hordeum vulgare subsp. vulgare</name>
    <name type="common">Domesticated barley</name>
    <dbReference type="NCBI Taxonomy" id="112509"/>
    <lineage>
        <taxon>Eukaryota</taxon>
        <taxon>Viridiplantae</taxon>
        <taxon>Streptophyta</taxon>
        <taxon>Embryophyta</taxon>
        <taxon>Tracheophyta</taxon>
        <taxon>Spermatophyta</taxon>
        <taxon>Magnoliopsida</taxon>
        <taxon>Liliopsida</taxon>
        <taxon>Poales</taxon>
        <taxon>Poaceae</taxon>
        <taxon>BOP clade</taxon>
        <taxon>Pooideae</taxon>
        <taxon>Triticodae</taxon>
        <taxon>Triticeae</taxon>
        <taxon>Hordeinae</taxon>
        <taxon>Hordeum</taxon>
    </lineage>
</organism>
<gene>
    <name evidence="4" type="primary">LOC123399279</name>
</gene>
<dbReference type="RefSeq" id="XP_044949634.1">
    <property type="nucleotide sequence ID" value="XM_045093699.1"/>
</dbReference>
<dbReference type="Gene3D" id="3.40.30.10">
    <property type="entry name" value="Glutaredoxin"/>
    <property type="match status" value="2"/>
</dbReference>
<reference evidence="5" key="1">
    <citation type="journal article" date="2012" name="Nature">
        <title>A physical, genetic and functional sequence assembly of the barley genome.</title>
        <authorList>
            <consortium name="The International Barley Genome Sequencing Consortium"/>
            <person name="Mayer K.F."/>
            <person name="Waugh R."/>
            <person name="Brown J.W."/>
            <person name="Schulman A."/>
            <person name="Langridge P."/>
            <person name="Platzer M."/>
            <person name="Fincher G.B."/>
            <person name="Muehlbauer G.J."/>
            <person name="Sato K."/>
            <person name="Close T.J."/>
            <person name="Wise R.P."/>
            <person name="Stein N."/>
        </authorList>
    </citation>
    <scope>NUCLEOTIDE SEQUENCE [LARGE SCALE GENOMIC DNA]</scope>
    <source>
        <strain evidence="5">cv. Morex</strain>
    </source>
</reference>
<accession>A0A8I6Y4D6</accession>
<dbReference type="GO" id="GO:0005783">
    <property type="term" value="C:endoplasmic reticulum"/>
    <property type="evidence" value="ECO:0000318"/>
    <property type="project" value="GO_Central"/>
</dbReference>
<dbReference type="Gramene" id="HORVU.MOREX.r3.5HG0527530.1">
    <property type="protein sequence ID" value="HORVU.MOREX.r3.5HG0527530.1"/>
    <property type="gene ID" value="HORVU.MOREX.r3.5HG0527530"/>
</dbReference>
<dbReference type="Gramene" id="HORVU.MOREX.r2.5HG0438780.1">
    <property type="protein sequence ID" value="HORVU.MOREX.r2.5HG0438780.1"/>
    <property type="gene ID" value="HORVU.MOREX.r2.5HG0438780"/>
</dbReference>
<sequence length="284" mass="31029">MPRPMPSPCFLLLLLSYTSASDVNLDNIINNAGADATAGNNPEDRGPAYNRYGEDLFATDDDSPEAVDEAHVVVLTVANFSSFLAARRHVMVDFYVPWRSWSRKLAPEYAAAASHLADTGLDVALAKVDVARNNQLARAHDVIGYPTVHFFVDGAVPKGYRYYGERTKDAIVAWITRKLGPAVRNISTVDEAEKIVADHGMAVLAFLDSLSGGHSDELAAASRLEDSINVYQTTSPDVAELFGVDPEAKRPLVVLLEADHEGKLTVSRYRRSTLSDLFLNHSLL</sequence>
<dbReference type="GeneID" id="123399279"/>
<feature type="chain" id="PRO_5035175307" description="Thioredoxin domain-containing protein" evidence="2">
    <location>
        <begin position="21"/>
        <end position="284"/>
    </location>
</feature>
<evidence type="ECO:0000259" key="3">
    <source>
        <dbReference type="PROSITE" id="PS51352"/>
    </source>
</evidence>
<feature type="signal peptide" evidence="2">
    <location>
        <begin position="1"/>
        <end position="20"/>
    </location>
</feature>
<dbReference type="OrthoDB" id="427280at2759"/>